<gene>
    <name evidence="2" type="ORF">PKOR_09415</name>
</gene>
<evidence type="ECO:0000313" key="3">
    <source>
        <dbReference type="Proteomes" id="UP000033109"/>
    </source>
</evidence>
<name>A0A0E3UX57_9BACT</name>
<dbReference type="EMBL" id="CP009621">
    <property type="protein sequence ID" value="AKD03301.1"/>
    <property type="molecule type" value="Genomic_DNA"/>
</dbReference>
<keyword evidence="1" id="KW-1133">Transmembrane helix</keyword>
<evidence type="ECO:0000256" key="1">
    <source>
        <dbReference type="SAM" id="Phobius"/>
    </source>
</evidence>
<dbReference type="Proteomes" id="UP000033109">
    <property type="component" value="Chromosome"/>
</dbReference>
<dbReference type="KEGG" id="pko:PKOR_09415"/>
<sequence>MKKKTNNTYLYLAIGVVLLIVISFYYLTDFSTYWKQPAVQTEKQIGNTTFVLLDYEQCPSQCTHMSPCENVYLYSVELAEEKTLYQFLKEFKPFNGCTSRILFQTGNTVSEGWRAAISAKPNEVKFNEAYFALSYNDNSGFSIVDLANGKANGKFKKYDSTGNLFIEQELVNNTSEGKRIVYHQDYRIEQVWQNNTLVSEDTIK</sequence>
<feature type="transmembrane region" description="Helical" evidence="1">
    <location>
        <begin position="9"/>
        <end position="27"/>
    </location>
</feature>
<evidence type="ECO:0000313" key="2">
    <source>
        <dbReference type="EMBL" id="AKD03301.1"/>
    </source>
</evidence>
<accession>A0A0E3UX57</accession>
<dbReference type="PATRIC" id="fig|400092.3.peg.2069"/>
<proteinExistence type="predicted"/>
<organism evidence="2 3">
    <name type="scientific">Pontibacter korlensis</name>
    <dbReference type="NCBI Taxonomy" id="400092"/>
    <lineage>
        <taxon>Bacteria</taxon>
        <taxon>Pseudomonadati</taxon>
        <taxon>Bacteroidota</taxon>
        <taxon>Cytophagia</taxon>
        <taxon>Cytophagales</taxon>
        <taxon>Hymenobacteraceae</taxon>
        <taxon>Pontibacter</taxon>
    </lineage>
</organism>
<protein>
    <submittedName>
        <fullName evidence="2">Uncharacterized protein</fullName>
    </submittedName>
</protein>
<dbReference type="STRING" id="400092.PKOR_09415"/>
<dbReference type="RefSeq" id="WP_046310338.1">
    <property type="nucleotide sequence ID" value="NZ_CBCSCY010000072.1"/>
</dbReference>
<reference evidence="2 3" key="1">
    <citation type="journal article" date="2015" name="Sci. Rep.">
        <title>Unraveling adaptation of Pontibacter korlensis to radiation and infertility in desert through complete genome and comparative transcriptomic analysis.</title>
        <authorList>
            <person name="Dai J."/>
            <person name="Dai W."/>
            <person name="Qiu C."/>
            <person name="Yang Z."/>
            <person name="Zhang Y."/>
            <person name="Zhou M."/>
            <person name="Zhang L."/>
            <person name="Fang C."/>
            <person name="Gao Q."/>
            <person name="Yang Q."/>
            <person name="Li X."/>
            <person name="Wang Z."/>
            <person name="Wang Z."/>
            <person name="Jia Z."/>
            <person name="Chen X."/>
        </authorList>
    </citation>
    <scope>NUCLEOTIDE SEQUENCE [LARGE SCALE GENOMIC DNA]</scope>
    <source>
        <strain evidence="2 3">X14-1T</strain>
    </source>
</reference>
<dbReference type="Gene3D" id="2.20.110.10">
    <property type="entry name" value="Histone H3 K4-specific methyltransferase SET7/9 N-terminal domain"/>
    <property type="match status" value="1"/>
</dbReference>
<dbReference type="SUPFAM" id="SSF82185">
    <property type="entry name" value="Histone H3 K4-specific methyltransferase SET7/9 N-terminal domain"/>
    <property type="match status" value="1"/>
</dbReference>
<dbReference type="HOGENOM" id="CLU_1342243_0_0_10"/>
<keyword evidence="3" id="KW-1185">Reference proteome</keyword>
<dbReference type="AlphaFoldDB" id="A0A0E3UX57"/>
<keyword evidence="1" id="KW-0472">Membrane</keyword>
<keyword evidence="1" id="KW-0812">Transmembrane</keyword>